<keyword evidence="12" id="KW-1185">Reference proteome</keyword>
<comment type="caution">
    <text evidence="11">The sequence shown here is derived from an EMBL/GenBank/DDBJ whole genome shotgun (WGS) entry which is preliminary data.</text>
</comment>
<reference evidence="11 12" key="1">
    <citation type="submission" date="2024-06" db="EMBL/GenBank/DDBJ databases">
        <title>Genomic Encyclopedia of Type Strains, Phase IV (KMG-IV): sequencing the most valuable type-strain genomes for metagenomic binning, comparative biology and taxonomic classification.</title>
        <authorList>
            <person name="Goeker M."/>
        </authorList>
    </citation>
    <scope>NUCLEOTIDE SEQUENCE [LARGE SCALE GENOMIC DNA]</scope>
    <source>
        <strain evidence="11 12">DSM 21331</strain>
    </source>
</reference>
<evidence type="ECO:0000256" key="1">
    <source>
        <dbReference type="ARBA" id="ARBA00004141"/>
    </source>
</evidence>
<keyword evidence="3 10" id="KW-0812">Transmembrane</keyword>
<organism evidence="11 12">
    <name type="scientific">Methylobacterium goesingense</name>
    <dbReference type="NCBI Taxonomy" id="243690"/>
    <lineage>
        <taxon>Bacteria</taxon>
        <taxon>Pseudomonadati</taxon>
        <taxon>Pseudomonadota</taxon>
        <taxon>Alphaproteobacteria</taxon>
        <taxon>Hyphomicrobiales</taxon>
        <taxon>Methylobacteriaceae</taxon>
        <taxon>Methylobacterium</taxon>
    </lineage>
</organism>
<evidence type="ECO:0000256" key="9">
    <source>
        <dbReference type="ARBA" id="ARBA00023303"/>
    </source>
</evidence>
<dbReference type="PANTHER" id="PTHR43427">
    <property type="entry name" value="CHLORIDE CHANNEL PROTEIN CLC-E"/>
    <property type="match status" value="1"/>
</dbReference>
<keyword evidence="4 10" id="KW-1133">Transmembrane helix</keyword>
<keyword evidence="5" id="KW-0406">Ion transport</keyword>
<comment type="subcellular location">
    <subcellularLocation>
        <location evidence="1">Membrane</location>
        <topology evidence="1">Multi-pass membrane protein</topology>
    </subcellularLocation>
</comment>
<protein>
    <submittedName>
        <fullName evidence="11">H+/Cl- antiporter ClcA</fullName>
    </submittedName>
</protein>
<dbReference type="CDD" id="cd01034">
    <property type="entry name" value="EriC_like"/>
    <property type="match status" value="1"/>
</dbReference>
<keyword evidence="8" id="KW-0868">Chloride</keyword>
<dbReference type="Pfam" id="PF00654">
    <property type="entry name" value="Voltage_CLC"/>
    <property type="match status" value="1"/>
</dbReference>
<evidence type="ECO:0000256" key="10">
    <source>
        <dbReference type="SAM" id="Phobius"/>
    </source>
</evidence>
<feature type="transmembrane region" description="Helical" evidence="10">
    <location>
        <begin position="87"/>
        <end position="108"/>
    </location>
</feature>
<evidence type="ECO:0000313" key="11">
    <source>
        <dbReference type="EMBL" id="MET3694827.1"/>
    </source>
</evidence>
<dbReference type="InterPro" id="IPR014743">
    <property type="entry name" value="Cl-channel_core"/>
</dbReference>
<dbReference type="PRINTS" id="PR00762">
    <property type="entry name" value="CLCHANNEL"/>
</dbReference>
<feature type="transmembrane region" description="Helical" evidence="10">
    <location>
        <begin position="351"/>
        <end position="371"/>
    </location>
</feature>
<evidence type="ECO:0000256" key="6">
    <source>
        <dbReference type="ARBA" id="ARBA00023136"/>
    </source>
</evidence>
<gene>
    <name evidence="11" type="ORF">ABID43_004390</name>
</gene>
<feature type="transmembrane region" description="Helical" evidence="10">
    <location>
        <begin position="261"/>
        <end position="286"/>
    </location>
</feature>
<feature type="transmembrane region" description="Helical" evidence="10">
    <location>
        <begin position="139"/>
        <end position="159"/>
    </location>
</feature>
<evidence type="ECO:0000256" key="4">
    <source>
        <dbReference type="ARBA" id="ARBA00022989"/>
    </source>
</evidence>
<evidence type="ECO:0000256" key="5">
    <source>
        <dbReference type="ARBA" id="ARBA00023065"/>
    </source>
</evidence>
<feature type="transmembrane region" description="Helical" evidence="10">
    <location>
        <begin position="55"/>
        <end position="75"/>
    </location>
</feature>
<dbReference type="EMBL" id="JBEPMM010000018">
    <property type="protein sequence ID" value="MET3694827.1"/>
    <property type="molecule type" value="Genomic_DNA"/>
</dbReference>
<feature type="transmembrane region" description="Helical" evidence="10">
    <location>
        <begin position="298"/>
        <end position="320"/>
    </location>
</feature>
<name>A0ABV2LAF0_9HYPH</name>
<keyword evidence="6 10" id="KW-0472">Membrane</keyword>
<feature type="transmembrane region" description="Helical" evidence="10">
    <location>
        <begin position="189"/>
        <end position="213"/>
    </location>
</feature>
<keyword evidence="9" id="KW-0407">Ion channel</keyword>
<keyword evidence="7" id="KW-0869">Chloride channel</keyword>
<feature type="transmembrane region" description="Helical" evidence="10">
    <location>
        <begin position="225"/>
        <end position="249"/>
    </location>
</feature>
<sequence length="479" mass="48266">MPPARPPKVLRVKVPKTGAFRAKVFRAKVRSRVTPGMRRLRGATRDAFGLWRHRLLFLVGGIGVGLAAVLMAELADAAQGGFRRVLGLSPMAALGLTPLGFALCAWLARDVFPNAQGSGIPQVIAARQTGRLALRRSLVSLRVAAGKIVVMSLGLLFGASTGREGPTVQVGAAIMAAAGHLTPERVPGLLLAGGAAGVAAAFNTPLAGIVFGIEELGRAYEARTGGLIVAAIVAAGLTAMALTGNYTYFGTASAALPFGPGWIAVPVLGALGGVAGGGFSRIVILFARGLPGRLGGAIAARPIAFAAACGLGVALCGLASGGTVYGTGYEEARTLLHGTADPHPDFAPLKFLATLLSAISGIPGGLFAPSLSVGAGLGAALHGWFSGVPVAALVLIGMVAYLTGALQAPITAFVIVTEMTQDHALMIPLMVAALIADAVSKAVCREGLYHALAHILLERARTDACPAAPAPAAPPGPAA</sequence>
<dbReference type="SUPFAM" id="SSF81340">
    <property type="entry name" value="Clc chloride channel"/>
    <property type="match status" value="1"/>
</dbReference>
<evidence type="ECO:0000256" key="7">
    <source>
        <dbReference type="ARBA" id="ARBA00023173"/>
    </source>
</evidence>
<feature type="transmembrane region" description="Helical" evidence="10">
    <location>
        <begin position="383"/>
        <end position="404"/>
    </location>
</feature>
<dbReference type="InterPro" id="IPR050368">
    <property type="entry name" value="ClC-type_chloride_channel"/>
</dbReference>
<dbReference type="PANTHER" id="PTHR43427:SF6">
    <property type="entry name" value="CHLORIDE CHANNEL PROTEIN CLC-E"/>
    <property type="match status" value="1"/>
</dbReference>
<keyword evidence="2" id="KW-0813">Transport</keyword>
<proteinExistence type="predicted"/>
<dbReference type="Proteomes" id="UP001549145">
    <property type="component" value="Unassembled WGS sequence"/>
</dbReference>
<evidence type="ECO:0000256" key="8">
    <source>
        <dbReference type="ARBA" id="ARBA00023214"/>
    </source>
</evidence>
<evidence type="ECO:0000256" key="3">
    <source>
        <dbReference type="ARBA" id="ARBA00022692"/>
    </source>
</evidence>
<evidence type="ECO:0000256" key="2">
    <source>
        <dbReference type="ARBA" id="ARBA00022448"/>
    </source>
</evidence>
<evidence type="ECO:0000313" key="12">
    <source>
        <dbReference type="Proteomes" id="UP001549145"/>
    </source>
</evidence>
<accession>A0ABV2LAF0</accession>
<dbReference type="Gene3D" id="1.10.3080.10">
    <property type="entry name" value="Clc chloride channel"/>
    <property type="match status" value="1"/>
</dbReference>
<dbReference type="InterPro" id="IPR001807">
    <property type="entry name" value="ClC"/>
</dbReference>